<organism evidence="4 5">
    <name type="scientific">Photobacterium frigidiphilum</name>
    <dbReference type="NCBI Taxonomy" id="264736"/>
    <lineage>
        <taxon>Bacteria</taxon>
        <taxon>Pseudomonadati</taxon>
        <taxon>Pseudomonadota</taxon>
        <taxon>Gammaproteobacteria</taxon>
        <taxon>Vibrionales</taxon>
        <taxon>Vibrionaceae</taxon>
        <taxon>Photobacterium</taxon>
    </lineage>
</organism>
<dbReference type="InterPro" id="IPR043128">
    <property type="entry name" value="Rev_trsase/Diguanyl_cyclase"/>
</dbReference>
<dbReference type="EC" id="2.7.7.65" evidence="2"/>
<dbReference type="InterPro" id="IPR029787">
    <property type="entry name" value="Nucleotide_cyclase"/>
</dbReference>
<dbReference type="EMBL" id="PYMJ01000001">
    <property type="protein sequence ID" value="PSU51557.1"/>
    <property type="molecule type" value="Genomic_DNA"/>
</dbReference>
<dbReference type="PANTHER" id="PTHR45138">
    <property type="entry name" value="REGULATORY COMPONENTS OF SENSORY TRANSDUCTION SYSTEM"/>
    <property type="match status" value="1"/>
</dbReference>
<keyword evidence="5" id="KW-1185">Reference proteome</keyword>
<protein>
    <recommendedName>
        <fullName evidence="2">diguanylate cyclase</fullName>
        <ecNumber evidence="2">2.7.7.65</ecNumber>
    </recommendedName>
</protein>
<name>A0A2T3JR45_9GAMM</name>
<comment type="cofactor">
    <cofactor evidence="1">
        <name>Mg(2+)</name>
        <dbReference type="ChEBI" id="CHEBI:18420"/>
    </cofactor>
</comment>
<sequence length="339" mass="38481">MNTDSFVESTETLKKTVPLMMKHKVPITPTNYALWYTYTKQQTPELNLAIDHGIAELGLCTPTLCESLYQKHLANQTEQDVRQVKQSLTAMVQELSHTMADALSDTEIFQGVLTKSFDQLETAEQNGLSLDDTMKLVRDLIRESRQIQASTGTFKGQLSSAKDEITTLREALAESQKEANEDALTGILNRRAFDRDFQHYIESNTPLSFILLDIDKFKDFNDKFGHLMGDQVLKTIARRLKENCRDYAQAYRFGGEEFAIILPHKMKASARQQAETFRRAFERISVIDKKTGQRVNSITASFGVAEKQPNESGECLINRADTFMNQAKQLGRNRVLPLN</sequence>
<dbReference type="InterPro" id="IPR050469">
    <property type="entry name" value="Diguanylate_Cyclase"/>
</dbReference>
<dbReference type="GO" id="GO:0005886">
    <property type="term" value="C:plasma membrane"/>
    <property type="evidence" value="ECO:0007669"/>
    <property type="project" value="TreeGrafter"/>
</dbReference>
<dbReference type="Pfam" id="PF00990">
    <property type="entry name" value="GGDEF"/>
    <property type="match status" value="1"/>
</dbReference>
<dbReference type="RefSeq" id="WP_107241009.1">
    <property type="nucleotide sequence ID" value="NZ_PYMJ01000001.1"/>
</dbReference>
<dbReference type="SMART" id="SM00267">
    <property type="entry name" value="GGDEF"/>
    <property type="match status" value="1"/>
</dbReference>
<evidence type="ECO:0000256" key="2">
    <source>
        <dbReference type="ARBA" id="ARBA00012528"/>
    </source>
</evidence>
<dbReference type="GO" id="GO:1902201">
    <property type="term" value="P:negative regulation of bacterial-type flagellum-dependent cell motility"/>
    <property type="evidence" value="ECO:0007669"/>
    <property type="project" value="TreeGrafter"/>
</dbReference>
<proteinExistence type="predicted"/>
<dbReference type="Proteomes" id="UP000240987">
    <property type="component" value="Unassembled WGS sequence"/>
</dbReference>
<accession>A0A2T3JR45</accession>
<dbReference type="AlphaFoldDB" id="A0A2T3JR45"/>
<dbReference type="OrthoDB" id="9812260at2"/>
<feature type="domain" description="GGDEF" evidence="3">
    <location>
        <begin position="205"/>
        <end position="339"/>
    </location>
</feature>
<gene>
    <name evidence="4" type="ORF">C9J12_00990</name>
</gene>
<dbReference type="CDD" id="cd01949">
    <property type="entry name" value="GGDEF"/>
    <property type="match status" value="1"/>
</dbReference>
<dbReference type="Gene3D" id="3.30.70.270">
    <property type="match status" value="1"/>
</dbReference>
<dbReference type="PANTHER" id="PTHR45138:SF2">
    <property type="entry name" value="DIGUANYLATE CYCLASE VDCA"/>
    <property type="match status" value="1"/>
</dbReference>
<evidence type="ECO:0000259" key="3">
    <source>
        <dbReference type="PROSITE" id="PS50887"/>
    </source>
</evidence>
<dbReference type="InterPro" id="IPR000160">
    <property type="entry name" value="GGDEF_dom"/>
</dbReference>
<reference evidence="4 5" key="1">
    <citation type="submission" date="2018-01" db="EMBL/GenBank/DDBJ databases">
        <title>Whole genome sequencing of Histamine producing bacteria.</title>
        <authorList>
            <person name="Butler K."/>
        </authorList>
    </citation>
    <scope>NUCLEOTIDE SEQUENCE [LARGE SCALE GENOMIC DNA]</scope>
    <source>
        <strain evidence="4 5">JCM 12947</strain>
    </source>
</reference>
<evidence type="ECO:0000256" key="1">
    <source>
        <dbReference type="ARBA" id="ARBA00001946"/>
    </source>
</evidence>
<comment type="caution">
    <text evidence="4">The sequence shown here is derived from an EMBL/GenBank/DDBJ whole genome shotgun (WGS) entry which is preliminary data.</text>
</comment>
<dbReference type="FunFam" id="3.30.70.270:FF:000001">
    <property type="entry name" value="Diguanylate cyclase domain protein"/>
    <property type="match status" value="1"/>
</dbReference>
<dbReference type="GO" id="GO:0043709">
    <property type="term" value="P:cell adhesion involved in single-species biofilm formation"/>
    <property type="evidence" value="ECO:0007669"/>
    <property type="project" value="TreeGrafter"/>
</dbReference>
<dbReference type="GO" id="GO:0052621">
    <property type="term" value="F:diguanylate cyclase activity"/>
    <property type="evidence" value="ECO:0007669"/>
    <property type="project" value="UniProtKB-EC"/>
</dbReference>
<evidence type="ECO:0000313" key="5">
    <source>
        <dbReference type="Proteomes" id="UP000240987"/>
    </source>
</evidence>
<evidence type="ECO:0000313" key="4">
    <source>
        <dbReference type="EMBL" id="PSU51557.1"/>
    </source>
</evidence>
<dbReference type="NCBIfam" id="TIGR00254">
    <property type="entry name" value="GGDEF"/>
    <property type="match status" value="1"/>
</dbReference>
<dbReference type="SUPFAM" id="SSF55073">
    <property type="entry name" value="Nucleotide cyclase"/>
    <property type="match status" value="1"/>
</dbReference>
<dbReference type="PROSITE" id="PS50887">
    <property type="entry name" value="GGDEF"/>
    <property type="match status" value="1"/>
</dbReference>